<dbReference type="PANTHER" id="PTHR43169">
    <property type="entry name" value="EXSB FAMILY PROTEIN"/>
    <property type="match status" value="1"/>
</dbReference>
<dbReference type="GeneID" id="97219568"/>
<protein>
    <submittedName>
        <fullName evidence="1">Uncharacterized protein</fullName>
    </submittedName>
</protein>
<name>A0ABW9GMJ2_9GAMM</name>
<accession>A0ABW9GMJ2</accession>
<proteinExistence type="predicted"/>
<dbReference type="Proteomes" id="UP001630969">
    <property type="component" value="Unassembled WGS sequence"/>
</dbReference>
<dbReference type="EMBL" id="JBGXBU010000001">
    <property type="protein sequence ID" value="MFM4892367.1"/>
    <property type="molecule type" value="Genomic_DNA"/>
</dbReference>
<reference evidence="1 2" key="1">
    <citation type="submission" date="2024-09" db="EMBL/GenBank/DDBJ databases">
        <title>Aeromonas strains Genome sequencing and assembly.</title>
        <authorList>
            <person name="Hu X."/>
            <person name="Tang B."/>
        </authorList>
    </citation>
    <scope>NUCLEOTIDE SEQUENCE [LARGE SCALE GENOMIC DNA]</scope>
    <source>
        <strain evidence="1 2">NB23SCDHY001</strain>
    </source>
</reference>
<sequence length="278" mass="31785">MDTKIVVLNQGYDQTFQAREQRLIETLAGHGELVISFSGRLESCYAMELCRAGGVRVRALTLDNPLLSRRELARARRYCLHHGLEQRVIKTQEMLFCDAGQLPPGARDPLQLLEEARGKQTDWAALPLLIPASFEEMQAYLGRFGPLPGHTLWPFAEQGMSHRDFRYGFHRRELDRWGKTSGGYLNRRFQDLSGIESHQVQMIDMAEQLLADMGFDEAQVFFHPLGGEHGVLARIRLPAHQRAHGFDRQQDIYRALKGMAFDHVTLDLVQPQRHEIKG</sequence>
<evidence type="ECO:0000313" key="1">
    <source>
        <dbReference type="EMBL" id="MFM4892367.1"/>
    </source>
</evidence>
<gene>
    <name evidence="1" type="ORF">ACEUDJ_05675</name>
</gene>
<comment type="caution">
    <text evidence="1">The sequence shown here is derived from an EMBL/GenBank/DDBJ whole genome shotgun (WGS) entry which is preliminary data.</text>
</comment>
<dbReference type="RefSeq" id="WP_408788690.1">
    <property type="nucleotide sequence ID" value="NZ_JBGXBU010000001.1"/>
</dbReference>
<evidence type="ECO:0000313" key="2">
    <source>
        <dbReference type="Proteomes" id="UP001630969"/>
    </source>
</evidence>
<dbReference type="PANTHER" id="PTHR43169:SF2">
    <property type="entry name" value="NAD_GMP SYNTHASE DOMAIN-CONTAINING PROTEIN"/>
    <property type="match status" value="1"/>
</dbReference>
<keyword evidence="2" id="KW-1185">Reference proteome</keyword>
<organism evidence="1 2">
    <name type="scientific">Aeromonas bivalvium</name>
    <dbReference type="NCBI Taxonomy" id="440079"/>
    <lineage>
        <taxon>Bacteria</taxon>
        <taxon>Pseudomonadati</taxon>
        <taxon>Pseudomonadota</taxon>
        <taxon>Gammaproteobacteria</taxon>
        <taxon>Aeromonadales</taxon>
        <taxon>Aeromonadaceae</taxon>
        <taxon>Aeromonas</taxon>
    </lineage>
</organism>
<dbReference type="InterPro" id="IPR052188">
    <property type="entry name" value="Ni-pincer_cofactor_biosynth"/>
</dbReference>
<dbReference type="SUPFAM" id="SSF52402">
    <property type="entry name" value="Adenine nucleotide alpha hydrolases-like"/>
    <property type="match status" value="1"/>
</dbReference>